<evidence type="ECO:0000313" key="3">
    <source>
        <dbReference type="Proteomes" id="UP000271098"/>
    </source>
</evidence>
<gene>
    <name evidence="2" type="ORF">GPUH_LOCUS3491</name>
</gene>
<dbReference type="Pfam" id="PF18293">
    <property type="entry name" value="Caprin-1_dimer"/>
    <property type="match status" value="1"/>
</dbReference>
<sequence>MRYREIITLLNDPEIKQLYSTGTNGAIKLEPDELQILESLHSRLTPAITSTTNIGVWNAMTQIAAGKAIELVNGSDKPVIGTSKGNIVHSVFMLCSPG</sequence>
<dbReference type="WBParaSite" id="GPUH_0000349801-mRNA-1">
    <property type="protein sequence ID" value="GPUH_0000349801-mRNA-1"/>
    <property type="gene ID" value="GPUH_0000349801"/>
</dbReference>
<dbReference type="AlphaFoldDB" id="A0A183D451"/>
<evidence type="ECO:0000259" key="1">
    <source>
        <dbReference type="Pfam" id="PF18293"/>
    </source>
</evidence>
<dbReference type="InterPro" id="IPR041637">
    <property type="entry name" value="Caprin-1_dimer"/>
</dbReference>
<dbReference type="EMBL" id="UYRT01006019">
    <property type="protein sequence ID" value="VDK39780.1"/>
    <property type="molecule type" value="Genomic_DNA"/>
</dbReference>
<name>A0A183D451_9BILA</name>
<keyword evidence="3" id="KW-1185">Reference proteome</keyword>
<evidence type="ECO:0000313" key="2">
    <source>
        <dbReference type="EMBL" id="VDK39780.1"/>
    </source>
</evidence>
<dbReference type="OrthoDB" id="10062814at2759"/>
<reference evidence="4" key="1">
    <citation type="submission" date="2016-06" db="UniProtKB">
        <authorList>
            <consortium name="WormBaseParasite"/>
        </authorList>
    </citation>
    <scope>IDENTIFICATION</scope>
</reference>
<feature type="domain" description="Caprin-1 dimerization" evidence="1">
    <location>
        <begin position="3"/>
        <end position="90"/>
    </location>
</feature>
<dbReference type="Proteomes" id="UP000271098">
    <property type="component" value="Unassembled WGS sequence"/>
</dbReference>
<evidence type="ECO:0000313" key="4">
    <source>
        <dbReference type="WBParaSite" id="GPUH_0000349801-mRNA-1"/>
    </source>
</evidence>
<organism evidence="4">
    <name type="scientific">Gongylonema pulchrum</name>
    <dbReference type="NCBI Taxonomy" id="637853"/>
    <lineage>
        <taxon>Eukaryota</taxon>
        <taxon>Metazoa</taxon>
        <taxon>Ecdysozoa</taxon>
        <taxon>Nematoda</taxon>
        <taxon>Chromadorea</taxon>
        <taxon>Rhabditida</taxon>
        <taxon>Spirurina</taxon>
        <taxon>Spiruromorpha</taxon>
        <taxon>Spiruroidea</taxon>
        <taxon>Gongylonematidae</taxon>
        <taxon>Gongylonema</taxon>
    </lineage>
</organism>
<accession>A0A183D451</accession>
<reference evidence="2 3" key="2">
    <citation type="submission" date="2018-11" db="EMBL/GenBank/DDBJ databases">
        <authorList>
            <consortium name="Pathogen Informatics"/>
        </authorList>
    </citation>
    <scope>NUCLEOTIDE SEQUENCE [LARGE SCALE GENOMIC DNA]</scope>
</reference>
<protein>
    <submittedName>
        <fullName evidence="4">Caprin-1_dimer domain-containing protein</fullName>
    </submittedName>
</protein>
<proteinExistence type="predicted"/>